<comment type="caution">
    <text evidence="2">The sequence shown here is derived from an EMBL/GenBank/DDBJ whole genome shotgun (WGS) entry which is preliminary data.</text>
</comment>
<reference evidence="2 3" key="1">
    <citation type="submission" date="2023-02" db="EMBL/GenBank/DDBJ databases">
        <title>LHISI_Scaffold_Assembly.</title>
        <authorList>
            <person name="Stuart O.P."/>
            <person name="Cleave R."/>
            <person name="Magrath M.J.L."/>
            <person name="Mikheyev A.S."/>
        </authorList>
    </citation>
    <scope>NUCLEOTIDE SEQUENCE [LARGE SCALE GENOMIC DNA]</scope>
    <source>
        <strain evidence="2">Daus_M_001</strain>
        <tissue evidence="2">Leg muscle</tissue>
    </source>
</reference>
<proteinExistence type="predicted"/>
<dbReference type="Proteomes" id="UP001159363">
    <property type="component" value="Chromosome 15"/>
</dbReference>
<evidence type="ECO:0000313" key="3">
    <source>
        <dbReference type="Proteomes" id="UP001159363"/>
    </source>
</evidence>
<keyword evidence="3" id="KW-1185">Reference proteome</keyword>
<name>A0ABQ9G5M5_9NEOP</name>
<accession>A0ABQ9G5M5</accession>
<sequence length="268" mass="30379">MCLYCCVSQGTAVARRVRVETVAEGWELRWWCCGISRWRRCVREQAVSNHGTLHLINFDPRSGHVEERWAVRSLNPPPPNHPSPSSTGGGIDRKLPREGEQGVVDRVRPSRVAEEKPASFLHWLLPRCEVTPFLSELYVIGAHDCQVVIYWRRVTRGVSYRVLSNDNRIAKASVYLVLEVRCSVFEIHCTDLRKEHTSQTRAVECFQDPTLIGNTISKHAKMAKNGFFKALYPKLYVSDPYKTSQGACIDPSYTLSTNKIIGSPLKVP</sequence>
<evidence type="ECO:0000313" key="2">
    <source>
        <dbReference type="EMBL" id="KAJ8866683.1"/>
    </source>
</evidence>
<dbReference type="EMBL" id="JARBHB010000016">
    <property type="protein sequence ID" value="KAJ8866683.1"/>
    <property type="molecule type" value="Genomic_DNA"/>
</dbReference>
<feature type="region of interest" description="Disordered" evidence="1">
    <location>
        <begin position="72"/>
        <end position="96"/>
    </location>
</feature>
<gene>
    <name evidence="2" type="ORF">PR048_032544</name>
</gene>
<protein>
    <submittedName>
        <fullName evidence="2">Uncharacterized protein</fullName>
    </submittedName>
</protein>
<evidence type="ECO:0000256" key="1">
    <source>
        <dbReference type="SAM" id="MobiDB-lite"/>
    </source>
</evidence>
<organism evidence="2 3">
    <name type="scientific">Dryococelus australis</name>
    <dbReference type="NCBI Taxonomy" id="614101"/>
    <lineage>
        <taxon>Eukaryota</taxon>
        <taxon>Metazoa</taxon>
        <taxon>Ecdysozoa</taxon>
        <taxon>Arthropoda</taxon>
        <taxon>Hexapoda</taxon>
        <taxon>Insecta</taxon>
        <taxon>Pterygota</taxon>
        <taxon>Neoptera</taxon>
        <taxon>Polyneoptera</taxon>
        <taxon>Phasmatodea</taxon>
        <taxon>Verophasmatodea</taxon>
        <taxon>Anareolatae</taxon>
        <taxon>Phasmatidae</taxon>
        <taxon>Eurycanthinae</taxon>
        <taxon>Dryococelus</taxon>
    </lineage>
</organism>